<name>A0A0K8MC50_9PROT</name>
<dbReference type="Pfam" id="PF02592">
    <property type="entry name" value="Vut_1"/>
    <property type="match status" value="1"/>
</dbReference>
<sequence>MTNREKVYTGLCILFSVLLVLGNLIYQKFVVLPILPFHTFELSVGAILYPLTFLLTDLIAEFYGKEKAGFCVRFAIAINIAVAVIISGMDMLPATSWSKIDDGTFHKMFGHYSVAFTGSMIACYLSQKVDISLYLWIRRLTRGKWLWLRNNGSTSVSLLIDTSVVISFLTLFGVLPADRLGLLILNSYSFKLFFMVCSTPLFYLCIYLIRFLIGQENDSSQKEEKEGKSEKRIESYP</sequence>
<feature type="transmembrane region" description="Helical" evidence="1">
    <location>
        <begin position="70"/>
        <end position="89"/>
    </location>
</feature>
<dbReference type="GO" id="GO:0005886">
    <property type="term" value="C:plasma membrane"/>
    <property type="evidence" value="ECO:0007669"/>
    <property type="project" value="UniProtKB-SubCell"/>
</dbReference>
<feature type="transmembrane region" description="Helical" evidence="1">
    <location>
        <begin position="192"/>
        <end position="213"/>
    </location>
</feature>
<dbReference type="PANTHER" id="PTHR34300:SF2">
    <property type="entry name" value="QUEUOSINE PRECURSOR TRANSPORTER-RELATED"/>
    <property type="match status" value="1"/>
</dbReference>
<dbReference type="GO" id="GO:0022857">
    <property type="term" value="F:transmembrane transporter activity"/>
    <property type="evidence" value="ECO:0007669"/>
    <property type="project" value="UniProtKB-UniRule"/>
</dbReference>
<feature type="transmembrane region" description="Helical" evidence="1">
    <location>
        <begin position="46"/>
        <end position="63"/>
    </location>
</feature>
<comment type="caution">
    <text evidence="3">The sequence shown here is derived from an EMBL/GenBank/DDBJ whole genome shotgun (WGS) entry which is preliminary data.</text>
</comment>
<dbReference type="STRING" id="1629334.Cva_00695"/>
<dbReference type="HAMAP" id="MF_02088">
    <property type="entry name" value="Q_prec_transport"/>
    <property type="match status" value="1"/>
</dbReference>
<accession>A0A0K8MC50</accession>
<feature type="region of interest" description="Disordered" evidence="2">
    <location>
        <begin position="218"/>
        <end position="237"/>
    </location>
</feature>
<dbReference type="PANTHER" id="PTHR34300">
    <property type="entry name" value="QUEUOSINE PRECURSOR TRANSPORTER-RELATED"/>
    <property type="match status" value="1"/>
</dbReference>
<keyword evidence="1" id="KW-0472">Membrane</keyword>
<dbReference type="InterPro" id="IPR003744">
    <property type="entry name" value="YhhQ"/>
</dbReference>
<gene>
    <name evidence="3" type="ORF">Cva_00695</name>
</gene>
<keyword evidence="4" id="KW-1185">Reference proteome</keyword>
<evidence type="ECO:0000256" key="1">
    <source>
        <dbReference type="HAMAP-Rule" id="MF_02088"/>
    </source>
</evidence>
<feature type="transmembrane region" description="Helical" evidence="1">
    <location>
        <begin position="158"/>
        <end position="177"/>
    </location>
</feature>
<proteinExistence type="inferred from homology"/>
<dbReference type="EMBL" id="BBVC01000023">
    <property type="protein sequence ID" value="GAO98052.1"/>
    <property type="molecule type" value="Genomic_DNA"/>
</dbReference>
<dbReference type="Proteomes" id="UP000036771">
    <property type="component" value="Unassembled WGS sequence"/>
</dbReference>
<evidence type="ECO:0000256" key="2">
    <source>
        <dbReference type="SAM" id="MobiDB-lite"/>
    </source>
</evidence>
<feature type="compositionally biased region" description="Basic and acidic residues" evidence="2">
    <location>
        <begin position="219"/>
        <end position="237"/>
    </location>
</feature>
<comment type="similarity">
    <text evidence="1">Belongs to the vitamin uptake transporter (VUT/ECF) (TC 2.A.88) family. Q precursor transporter subfamily.</text>
</comment>
<keyword evidence="1" id="KW-1003">Cell membrane</keyword>
<organism evidence="3 4">
    <name type="scientific">Caedimonas varicaedens</name>
    <dbReference type="NCBI Taxonomy" id="1629334"/>
    <lineage>
        <taxon>Bacteria</taxon>
        <taxon>Pseudomonadati</taxon>
        <taxon>Pseudomonadota</taxon>
        <taxon>Alphaproteobacteria</taxon>
        <taxon>Holosporales</taxon>
        <taxon>Caedimonadaceae</taxon>
        <taxon>Caedimonas</taxon>
    </lineage>
</organism>
<keyword evidence="1" id="KW-0813">Transport</keyword>
<keyword evidence="1" id="KW-0812">Transmembrane</keyword>
<dbReference type="AlphaFoldDB" id="A0A0K8MC50"/>
<feature type="transmembrane region" description="Helical" evidence="1">
    <location>
        <begin position="109"/>
        <end position="137"/>
    </location>
</feature>
<keyword evidence="1" id="KW-1133">Transmembrane helix</keyword>
<reference evidence="3 4" key="1">
    <citation type="submission" date="2015-03" db="EMBL/GenBank/DDBJ databases">
        <title>Caedibacter varicaedens, whole genome shotgun sequence.</title>
        <authorList>
            <person name="Suzuki H."/>
            <person name="Dapper A.L."/>
            <person name="Gibson A.K."/>
            <person name="Jackson C."/>
            <person name="Lee H."/>
            <person name="Pejaver V.R."/>
            <person name="Doak T."/>
            <person name="Lynch M."/>
        </authorList>
    </citation>
    <scope>NUCLEOTIDE SEQUENCE [LARGE SCALE GENOMIC DNA]</scope>
</reference>
<evidence type="ECO:0000313" key="4">
    <source>
        <dbReference type="Proteomes" id="UP000036771"/>
    </source>
</evidence>
<feature type="transmembrane region" description="Helical" evidence="1">
    <location>
        <begin position="7"/>
        <end position="26"/>
    </location>
</feature>
<comment type="subcellular location">
    <subcellularLocation>
        <location evidence="1">Cell inner membrane</location>
        <topology evidence="1">Multi-pass membrane protein</topology>
    </subcellularLocation>
</comment>
<protein>
    <recommendedName>
        <fullName evidence="1">Probable queuosine precursor transporter</fullName>
        <shortName evidence="1">Q precursor transporter</shortName>
    </recommendedName>
</protein>
<dbReference type="NCBIfam" id="TIGR00697">
    <property type="entry name" value="queuosine precursor transporter"/>
    <property type="match status" value="1"/>
</dbReference>
<comment type="function">
    <text evidence="1">Involved in the import of queuosine (Q) precursors, required for Q precursor salvage.</text>
</comment>
<evidence type="ECO:0000313" key="3">
    <source>
        <dbReference type="EMBL" id="GAO98052.1"/>
    </source>
</evidence>
<dbReference type="OrthoDB" id="7065604at2"/>
<keyword evidence="1" id="KW-0997">Cell inner membrane</keyword>